<dbReference type="Pfam" id="PF11393">
    <property type="entry name" value="T4BSS_DotI_IcmL"/>
    <property type="match status" value="1"/>
</dbReference>
<evidence type="ECO:0000256" key="1">
    <source>
        <dbReference type="SAM" id="Phobius"/>
    </source>
</evidence>
<dbReference type="AlphaFoldDB" id="A0A939HKV5"/>
<keyword evidence="1" id="KW-0472">Membrane</keyword>
<keyword evidence="1" id="KW-0812">Transmembrane</keyword>
<keyword evidence="1" id="KW-1133">Transmembrane helix</keyword>
<organism evidence="2 3">
    <name type="scientific">Acetobacter garciniae</name>
    <dbReference type="NCBI Taxonomy" id="2817435"/>
    <lineage>
        <taxon>Bacteria</taxon>
        <taxon>Pseudomonadati</taxon>
        <taxon>Pseudomonadota</taxon>
        <taxon>Alphaproteobacteria</taxon>
        <taxon>Acetobacterales</taxon>
        <taxon>Acetobacteraceae</taxon>
        <taxon>Acetobacter</taxon>
    </lineage>
</organism>
<comment type="caution">
    <text evidence="2">The sequence shown here is derived from an EMBL/GenBank/DDBJ whole genome shotgun (WGS) entry which is preliminary data.</text>
</comment>
<dbReference type="CDD" id="cd16385">
    <property type="entry name" value="IcmL"/>
    <property type="match status" value="1"/>
</dbReference>
<dbReference type="InterPro" id="IPR021055">
    <property type="entry name" value="T4BSS_IcmL/DotI"/>
</dbReference>
<evidence type="ECO:0000313" key="3">
    <source>
        <dbReference type="Proteomes" id="UP000664073"/>
    </source>
</evidence>
<accession>A0A939HKV5</accession>
<dbReference type="EMBL" id="JAFVMH010000008">
    <property type="protein sequence ID" value="MBO1326285.1"/>
    <property type="molecule type" value="Genomic_DNA"/>
</dbReference>
<reference evidence="2" key="1">
    <citation type="submission" date="2021-03" db="EMBL/GenBank/DDBJ databases">
        <title>The complete genome sequence of Acetobacter sp. TBRC 12339.</title>
        <authorList>
            <person name="Charoenyingcharoen P."/>
            <person name="Yukphan P."/>
        </authorList>
    </citation>
    <scope>NUCLEOTIDE SEQUENCE</scope>
    <source>
        <strain evidence="2">TBRC 12339</strain>
    </source>
</reference>
<sequence>MRNTYAAVTRRLNDPAFARQVIRYAFATLAGTVYLCCALTTGLVYELTHRPRPQHIYHDSMGKPRELIVTDTPYFTDSQVMNWVTDKVTNLYTLNYLDYGKHLDGCAGDFTADAWNSWATAFQGRGNLDFIKSKMVLLTAALKSAASVDAQGTNRRGDYEWHVSFPMYLKWTNAGGAKTDVLEVRVTIRRTNDPLHPAGLVIAQLNAHKIAGGEN</sequence>
<proteinExistence type="predicted"/>
<feature type="transmembrane region" description="Helical" evidence="1">
    <location>
        <begin position="21"/>
        <end position="45"/>
    </location>
</feature>
<dbReference type="Proteomes" id="UP000664073">
    <property type="component" value="Unassembled WGS sequence"/>
</dbReference>
<dbReference type="RefSeq" id="WP_207846950.1">
    <property type="nucleotide sequence ID" value="NZ_JAFVMH010000008.1"/>
</dbReference>
<protein>
    <submittedName>
        <fullName evidence="2">DotI/IcmL/TraM family protein</fullName>
    </submittedName>
</protein>
<gene>
    <name evidence="2" type="ORF">J2D77_14105</name>
</gene>
<evidence type="ECO:0000313" key="2">
    <source>
        <dbReference type="EMBL" id="MBO1326285.1"/>
    </source>
</evidence>
<name>A0A939HKV5_9PROT</name>
<keyword evidence="3" id="KW-1185">Reference proteome</keyword>